<sequence length="346" mass="37635">MPPKAAGPLTTSCSTSCSATSSWLPFYSSCTGAGPTASRARRATSAFTPRWQPACKRLGKPCSWAASTVCTRSEFRPLDPCKEQSPVIQFGICNPLTNHELAAAGGCDYLECGVSELLPLIPEDDHPDVEARMAEFAATALPVKAFAGFIPANLKVTGPEVEWGRLSAYLDTALRRASQVGADIVVWGSGHSRHVPDGFARDAAEEQVVRFLHLAGHWAEQHGVTIAIEPLNTKESNIVNSVSEGVNFAERVAHPRIRVLADFYHMQEEDEPTDVISRFGSWLSHMHTADTGRLYAGSGDYPYADFVTEVNKADYQGMLSVECRWGEDLAGEIKASVDYLKSLWAT</sequence>
<name>A0A6B1DWM5_9CHLR</name>
<keyword evidence="2" id="KW-0413">Isomerase</keyword>
<dbReference type="PANTHER" id="PTHR12110">
    <property type="entry name" value="HYDROXYPYRUVATE ISOMERASE"/>
    <property type="match status" value="1"/>
</dbReference>
<dbReference type="EMBL" id="VXPY01000094">
    <property type="protein sequence ID" value="MYD91387.1"/>
    <property type="molecule type" value="Genomic_DNA"/>
</dbReference>
<dbReference type="Gene3D" id="3.20.20.150">
    <property type="entry name" value="Divalent-metal-dependent TIM barrel enzymes"/>
    <property type="match status" value="1"/>
</dbReference>
<organism evidence="2">
    <name type="scientific">Caldilineaceae bacterium SB0662_bin_9</name>
    <dbReference type="NCBI Taxonomy" id="2605258"/>
    <lineage>
        <taxon>Bacteria</taxon>
        <taxon>Bacillati</taxon>
        <taxon>Chloroflexota</taxon>
        <taxon>Caldilineae</taxon>
        <taxon>Caldilineales</taxon>
        <taxon>Caldilineaceae</taxon>
    </lineage>
</organism>
<dbReference type="InterPro" id="IPR050312">
    <property type="entry name" value="IolE/XylAMocC-like"/>
</dbReference>
<comment type="caution">
    <text evidence="2">The sequence shown here is derived from an EMBL/GenBank/DDBJ whole genome shotgun (WGS) entry which is preliminary data.</text>
</comment>
<feature type="domain" description="Xylose isomerase-like TIM barrel" evidence="1">
    <location>
        <begin position="101"/>
        <end position="342"/>
    </location>
</feature>
<evidence type="ECO:0000259" key="1">
    <source>
        <dbReference type="Pfam" id="PF01261"/>
    </source>
</evidence>
<proteinExistence type="predicted"/>
<dbReference type="GO" id="GO:0016853">
    <property type="term" value="F:isomerase activity"/>
    <property type="evidence" value="ECO:0007669"/>
    <property type="project" value="UniProtKB-KW"/>
</dbReference>
<dbReference type="InterPro" id="IPR036237">
    <property type="entry name" value="Xyl_isomerase-like_sf"/>
</dbReference>
<dbReference type="InterPro" id="IPR013022">
    <property type="entry name" value="Xyl_isomerase-like_TIM-brl"/>
</dbReference>
<protein>
    <submittedName>
        <fullName evidence="2">Sugar phosphate isomerase/epimerase</fullName>
    </submittedName>
</protein>
<gene>
    <name evidence="2" type="ORF">F4Y08_13795</name>
</gene>
<evidence type="ECO:0000313" key="2">
    <source>
        <dbReference type="EMBL" id="MYD91387.1"/>
    </source>
</evidence>
<accession>A0A6B1DWM5</accession>
<reference evidence="2" key="1">
    <citation type="submission" date="2019-09" db="EMBL/GenBank/DDBJ databases">
        <title>Characterisation of the sponge microbiome using genome-centric metagenomics.</title>
        <authorList>
            <person name="Engelberts J.P."/>
            <person name="Robbins S.J."/>
            <person name="De Goeij J.M."/>
            <person name="Aranda M."/>
            <person name="Bell S.C."/>
            <person name="Webster N.S."/>
        </authorList>
    </citation>
    <scope>NUCLEOTIDE SEQUENCE</scope>
    <source>
        <strain evidence="2">SB0662_bin_9</strain>
    </source>
</reference>
<dbReference type="PANTHER" id="PTHR12110:SF21">
    <property type="entry name" value="XYLOSE ISOMERASE-LIKE TIM BARREL DOMAIN-CONTAINING PROTEIN"/>
    <property type="match status" value="1"/>
</dbReference>
<dbReference type="SUPFAM" id="SSF51658">
    <property type="entry name" value="Xylose isomerase-like"/>
    <property type="match status" value="1"/>
</dbReference>
<dbReference type="AlphaFoldDB" id="A0A6B1DWM5"/>
<dbReference type="Pfam" id="PF01261">
    <property type="entry name" value="AP_endonuc_2"/>
    <property type="match status" value="1"/>
</dbReference>